<evidence type="ECO:0000256" key="1">
    <source>
        <dbReference type="SAM" id="MobiDB-lite"/>
    </source>
</evidence>
<reference evidence="2" key="1">
    <citation type="journal article" date="2019" name="Sci. Rep.">
        <title>Draft genome of Tanacetum cinerariifolium, the natural source of mosquito coil.</title>
        <authorList>
            <person name="Yamashiro T."/>
            <person name="Shiraishi A."/>
            <person name="Satake H."/>
            <person name="Nakayama K."/>
        </authorList>
    </citation>
    <scope>NUCLEOTIDE SEQUENCE</scope>
</reference>
<feature type="region of interest" description="Disordered" evidence="1">
    <location>
        <begin position="48"/>
        <end position="68"/>
    </location>
</feature>
<comment type="caution">
    <text evidence="2">The sequence shown here is derived from an EMBL/GenBank/DDBJ whole genome shotgun (WGS) entry which is preliminary data.</text>
</comment>
<protein>
    <submittedName>
        <fullName evidence="2">Uncharacterized protein</fullName>
    </submittedName>
</protein>
<proteinExistence type="predicted"/>
<gene>
    <name evidence="2" type="ORF">Tci_003806</name>
</gene>
<dbReference type="AlphaFoldDB" id="A0A6L2J487"/>
<dbReference type="EMBL" id="BKCJ010000290">
    <property type="protein sequence ID" value="GEU31828.1"/>
    <property type="molecule type" value="Genomic_DNA"/>
</dbReference>
<evidence type="ECO:0000313" key="2">
    <source>
        <dbReference type="EMBL" id="GEU31828.1"/>
    </source>
</evidence>
<sequence>MSEFQENVFRSTIKYGIGGFYPALDEGTELVEESSKKAEAEITQEDSLKRVRDELEQERSKKQKVEDDKDEMLKNFNREDLEVLWRLVKARFEKVKPVNHMDSFLLHNLKTMFEHHVKDNVCKNQQGLVKVKNWKLYDSCEVHCVTMQSILYYLLVEKMYPLTNNTLHQMFNDGKLQVDYECEMAYELLRLVKKQLKKGYVPQ</sequence>
<accession>A0A6L2J487</accession>
<organism evidence="2">
    <name type="scientific">Tanacetum cinerariifolium</name>
    <name type="common">Dalmatian daisy</name>
    <name type="synonym">Chrysanthemum cinerariifolium</name>
    <dbReference type="NCBI Taxonomy" id="118510"/>
    <lineage>
        <taxon>Eukaryota</taxon>
        <taxon>Viridiplantae</taxon>
        <taxon>Streptophyta</taxon>
        <taxon>Embryophyta</taxon>
        <taxon>Tracheophyta</taxon>
        <taxon>Spermatophyta</taxon>
        <taxon>Magnoliopsida</taxon>
        <taxon>eudicotyledons</taxon>
        <taxon>Gunneridae</taxon>
        <taxon>Pentapetalae</taxon>
        <taxon>asterids</taxon>
        <taxon>campanulids</taxon>
        <taxon>Asterales</taxon>
        <taxon>Asteraceae</taxon>
        <taxon>Asteroideae</taxon>
        <taxon>Anthemideae</taxon>
        <taxon>Anthemidinae</taxon>
        <taxon>Tanacetum</taxon>
    </lineage>
</organism>
<name>A0A6L2J487_TANCI</name>